<feature type="domain" description="Glycosyl transferase family 28 C-terminal" evidence="5">
    <location>
        <begin position="227"/>
        <end position="352"/>
    </location>
</feature>
<dbReference type="EMBL" id="JNVM01000010">
    <property type="protein sequence ID" value="KEQ25757.1"/>
    <property type="molecule type" value="Genomic_DNA"/>
</dbReference>
<dbReference type="AlphaFoldDB" id="A0A081P4Y4"/>
<reference evidence="7 8" key="1">
    <citation type="submission" date="2014-06" db="EMBL/GenBank/DDBJ databases">
        <title>Draft genome sequence of Paenibacillus sp. MSt1.</title>
        <authorList>
            <person name="Aw Y.K."/>
            <person name="Ong K.S."/>
            <person name="Gan H.M."/>
            <person name="Lee S.M."/>
        </authorList>
    </citation>
    <scope>NUCLEOTIDE SEQUENCE [LARGE SCALE GENOMIC DNA]</scope>
    <source>
        <strain evidence="7 8">MSt1</strain>
    </source>
</reference>
<keyword evidence="8" id="KW-1185">Reference proteome</keyword>
<name>A0A081P4Y4_9BACL</name>
<dbReference type="InterPro" id="IPR050519">
    <property type="entry name" value="Glycosyltransf_28_UgtP"/>
</dbReference>
<protein>
    <recommendedName>
        <fullName evidence="9">Diacylglycerol glucosyltransferase</fullName>
    </recommendedName>
</protein>
<dbReference type="GO" id="GO:0016758">
    <property type="term" value="F:hexosyltransferase activity"/>
    <property type="evidence" value="ECO:0007669"/>
    <property type="project" value="InterPro"/>
</dbReference>
<proteinExistence type="inferred from homology"/>
<dbReference type="Proteomes" id="UP000028123">
    <property type="component" value="Unassembled WGS sequence"/>
</dbReference>
<evidence type="ECO:0008006" key="9">
    <source>
        <dbReference type="Google" id="ProtNLM"/>
    </source>
</evidence>
<evidence type="ECO:0000259" key="5">
    <source>
        <dbReference type="Pfam" id="PF04101"/>
    </source>
</evidence>
<dbReference type="eggNOG" id="COG0707">
    <property type="taxonomic scope" value="Bacteria"/>
</dbReference>
<dbReference type="Gene3D" id="3.40.50.2000">
    <property type="entry name" value="Glycogen Phosphorylase B"/>
    <property type="match status" value="1"/>
</dbReference>
<keyword evidence="3" id="KW-0328">Glycosyltransferase</keyword>
<comment type="similarity">
    <text evidence="2">Belongs to the glycosyltransferase 28 family.</text>
</comment>
<comment type="subcellular location">
    <subcellularLocation>
        <location evidence="1">Membrane</location>
    </subcellularLocation>
</comment>
<dbReference type="PANTHER" id="PTHR43025:SF3">
    <property type="entry name" value="MONOGALACTOSYLDIACYLGLYCEROL SYNTHASE 1, CHLOROPLASTIC"/>
    <property type="match status" value="1"/>
</dbReference>
<dbReference type="RefSeq" id="WP_036682355.1">
    <property type="nucleotide sequence ID" value="NZ_JNVM01000010.1"/>
</dbReference>
<sequence>MTEANPNILILYASYGDGHLQVAKALQQRFARLGIDRVKLVDLLAEAHPFMNAITRYVYLKSSTLGPDLYGWSFYLTQHLKHDTAFTKMLNRFGTRKFKQMLQAERPDAIIYTFPLPVVSGLISSTGSTVRTYTILTDFVLHQRWIHPDIDKYYAATEQLKRQIAASGVPEHRIDVSGIPLRSAFSEPIRRQHVCRKYGLEPSKPVVCLMAGAYGVLKHISGMGRALLQLDEIELVFVCGRNKPLKEQIEASFDRHPRVRILGYVEHIHELMAISSCLITKAGGITLSEALAMRLPVIVFRPLPGQEKENARFLAQQGAVEIAQRPEELTSLVKRIVSLPGQAERMKAAMEELYRGDAAKAIVSDMLADLSPTKTGLFG</sequence>
<dbReference type="GO" id="GO:0009247">
    <property type="term" value="P:glycolipid biosynthetic process"/>
    <property type="evidence" value="ECO:0007669"/>
    <property type="project" value="InterPro"/>
</dbReference>
<dbReference type="GO" id="GO:0016020">
    <property type="term" value="C:membrane"/>
    <property type="evidence" value="ECO:0007669"/>
    <property type="project" value="UniProtKB-SubCell"/>
</dbReference>
<evidence type="ECO:0000256" key="4">
    <source>
        <dbReference type="ARBA" id="ARBA00022679"/>
    </source>
</evidence>
<dbReference type="Pfam" id="PF04101">
    <property type="entry name" value="Glyco_tran_28_C"/>
    <property type="match status" value="1"/>
</dbReference>
<organism evidence="7 8">
    <name type="scientific">Paenibacillus tyrfis</name>
    <dbReference type="NCBI Taxonomy" id="1501230"/>
    <lineage>
        <taxon>Bacteria</taxon>
        <taxon>Bacillati</taxon>
        <taxon>Bacillota</taxon>
        <taxon>Bacilli</taxon>
        <taxon>Bacillales</taxon>
        <taxon>Paenibacillaceae</taxon>
        <taxon>Paenibacillus</taxon>
    </lineage>
</organism>
<evidence type="ECO:0000259" key="6">
    <source>
        <dbReference type="Pfam" id="PF06925"/>
    </source>
</evidence>
<dbReference type="OrthoDB" id="9815663at2"/>
<dbReference type="PANTHER" id="PTHR43025">
    <property type="entry name" value="MONOGALACTOSYLDIACYLGLYCEROL SYNTHASE"/>
    <property type="match status" value="1"/>
</dbReference>
<evidence type="ECO:0000313" key="7">
    <source>
        <dbReference type="EMBL" id="KEQ25757.1"/>
    </source>
</evidence>
<comment type="caution">
    <text evidence="7">The sequence shown here is derived from an EMBL/GenBank/DDBJ whole genome shotgun (WGS) entry which is preliminary data.</text>
</comment>
<dbReference type="InterPro" id="IPR007235">
    <property type="entry name" value="Glyco_trans_28_C"/>
</dbReference>
<dbReference type="Pfam" id="PF06925">
    <property type="entry name" value="MGDG_synth"/>
    <property type="match status" value="1"/>
</dbReference>
<dbReference type="InterPro" id="IPR009695">
    <property type="entry name" value="Diacylglyc_glucosyltr_N"/>
</dbReference>
<feature type="domain" description="Diacylglycerol glucosyltransferase N-terminal" evidence="6">
    <location>
        <begin position="19"/>
        <end position="180"/>
    </location>
</feature>
<evidence type="ECO:0000256" key="2">
    <source>
        <dbReference type="ARBA" id="ARBA00006962"/>
    </source>
</evidence>
<dbReference type="SUPFAM" id="SSF53756">
    <property type="entry name" value="UDP-Glycosyltransferase/glycogen phosphorylase"/>
    <property type="match status" value="1"/>
</dbReference>
<gene>
    <name evidence="7" type="ORF">ET33_03345</name>
</gene>
<keyword evidence="4" id="KW-0808">Transferase</keyword>
<accession>A0A081P4Y4</accession>
<evidence type="ECO:0000256" key="1">
    <source>
        <dbReference type="ARBA" id="ARBA00004370"/>
    </source>
</evidence>
<evidence type="ECO:0000256" key="3">
    <source>
        <dbReference type="ARBA" id="ARBA00022676"/>
    </source>
</evidence>
<evidence type="ECO:0000313" key="8">
    <source>
        <dbReference type="Proteomes" id="UP000028123"/>
    </source>
</evidence>